<evidence type="ECO:0000256" key="3">
    <source>
        <dbReference type="ARBA" id="ARBA00023139"/>
    </source>
</evidence>
<feature type="transmembrane region" description="Helical" evidence="7">
    <location>
        <begin position="106"/>
        <end position="132"/>
    </location>
</feature>
<dbReference type="Proteomes" id="UP001187531">
    <property type="component" value="Unassembled WGS sequence"/>
</dbReference>
<reference evidence="9" key="1">
    <citation type="submission" date="2023-07" db="EMBL/GenBank/DDBJ databases">
        <title>Chromosome-level genome assembly of Artemia franciscana.</title>
        <authorList>
            <person name="Jo E."/>
        </authorList>
    </citation>
    <scope>NUCLEOTIDE SEQUENCE</scope>
    <source>
        <tissue evidence="9">Whole body</tissue>
    </source>
</reference>
<keyword evidence="7" id="KW-1133">Transmembrane helix</keyword>
<name>A0AA88LBD7_ARTSF</name>
<evidence type="ECO:0000256" key="1">
    <source>
        <dbReference type="ARBA" id="ARBA00004635"/>
    </source>
</evidence>
<dbReference type="InterPro" id="IPR036869">
    <property type="entry name" value="J_dom_sf"/>
</dbReference>
<evidence type="ECO:0000256" key="4">
    <source>
        <dbReference type="ARBA" id="ARBA00023186"/>
    </source>
</evidence>
<feature type="region of interest" description="Disordered" evidence="6">
    <location>
        <begin position="151"/>
        <end position="258"/>
    </location>
</feature>
<evidence type="ECO:0000259" key="8">
    <source>
        <dbReference type="PROSITE" id="PS50076"/>
    </source>
</evidence>
<feature type="domain" description="J" evidence="8">
    <location>
        <begin position="12"/>
        <end position="77"/>
    </location>
</feature>
<keyword evidence="10" id="KW-1185">Reference proteome</keyword>
<dbReference type="GO" id="GO:0061177">
    <property type="term" value="C:type Is terminal bouton"/>
    <property type="evidence" value="ECO:0007669"/>
    <property type="project" value="TreeGrafter"/>
</dbReference>
<dbReference type="Pfam" id="PF00226">
    <property type="entry name" value="DnaJ"/>
    <property type="match status" value="1"/>
</dbReference>
<feature type="compositionally biased region" description="Basic and acidic residues" evidence="6">
    <location>
        <begin position="171"/>
        <end position="186"/>
    </location>
</feature>
<dbReference type="PANTHER" id="PTHR44027:SF7">
    <property type="entry name" value="DNAJ HOMOLOG SUBFAMILY C MEMBER 5 HOMOLOG"/>
    <property type="match status" value="1"/>
</dbReference>
<dbReference type="AlphaFoldDB" id="A0AA88LBD7"/>
<evidence type="ECO:0000256" key="6">
    <source>
        <dbReference type="SAM" id="MobiDB-lite"/>
    </source>
</evidence>
<dbReference type="GO" id="GO:0016020">
    <property type="term" value="C:membrane"/>
    <property type="evidence" value="ECO:0007669"/>
    <property type="project" value="UniProtKB-SubCell"/>
</dbReference>
<sequence>MDARKLSTSGDSLYQILGIEKTSSQDDIKKTYRKLALKFHPDKNPNNPEAADKFKEINRAHSILSDTTKRNIYDNYGSLGLFIAEQFGEENVSTYFLVQSPKGKCMLLFCFLITGCCCCCGFCFGCCCNFCFGKFKPRVPEESGDYHNLRRNQAESTNGEPSITNQPTSSNRKEEYSDSEIDRDSRATSPVTTQPASNHSKPGAPGSSTNPFAMPAPGGESAYAMPPPGQDNARPVFAMPAPSESTALKTSEQPIYNT</sequence>
<dbReference type="FunFam" id="1.10.287.110:FF:000017">
    <property type="entry name" value="dnaJ homolog subfamily C member 5"/>
    <property type="match status" value="1"/>
</dbReference>
<dbReference type="CDD" id="cd06257">
    <property type="entry name" value="DnaJ"/>
    <property type="match status" value="1"/>
</dbReference>
<feature type="compositionally biased region" description="Polar residues" evidence="6">
    <location>
        <begin position="154"/>
        <end position="170"/>
    </location>
</feature>
<keyword evidence="4" id="KW-0143">Chaperone</keyword>
<dbReference type="InterPro" id="IPR051434">
    <property type="entry name" value="DnaJ_C_subfamily_member5"/>
</dbReference>
<comment type="subcellular location">
    <subcellularLocation>
        <location evidence="1">Membrane</location>
        <topology evidence="1">Lipid-anchor</topology>
    </subcellularLocation>
</comment>
<evidence type="ECO:0000256" key="5">
    <source>
        <dbReference type="ARBA" id="ARBA00023288"/>
    </source>
</evidence>
<dbReference type="GO" id="GO:1900073">
    <property type="term" value="P:regulation of neuromuscular synaptic transmission"/>
    <property type="evidence" value="ECO:0007669"/>
    <property type="project" value="TreeGrafter"/>
</dbReference>
<dbReference type="EMBL" id="JAVRJZ010000003">
    <property type="protein sequence ID" value="KAK2724182.1"/>
    <property type="molecule type" value="Genomic_DNA"/>
</dbReference>
<comment type="caution">
    <text evidence="9">The sequence shown here is derived from an EMBL/GenBank/DDBJ whole genome shotgun (WGS) entry which is preliminary data.</text>
</comment>
<dbReference type="PROSITE" id="PS00636">
    <property type="entry name" value="DNAJ_1"/>
    <property type="match status" value="1"/>
</dbReference>
<dbReference type="PANTHER" id="PTHR44027">
    <property type="entry name" value="DNAJ HOMOLOG SUBFAMILY C MEMBER 5 HOMOLOG"/>
    <property type="match status" value="1"/>
</dbReference>
<keyword evidence="2 7" id="KW-0472">Membrane</keyword>
<organism evidence="9 10">
    <name type="scientific">Artemia franciscana</name>
    <name type="common">Brine shrimp</name>
    <name type="synonym">Artemia sanfranciscana</name>
    <dbReference type="NCBI Taxonomy" id="6661"/>
    <lineage>
        <taxon>Eukaryota</taxon>
        <taxon>Metazoa</taxon>
        <taxon>Ecdysozoa</taxon>
        <taxon>Arthropoda</taxon>
        <taxon>Crustacea</taxon>
        <taxon>Branchiopoda</taxon>
        <taxon>Anostraca</taxon>
        <taxon>Artemiidae</taxon>
        <taxon>Artemia</taxon>
    </lineage>
</organism>
<evidence type="ECO:0000256" key="7">
    <source>
        <dbReference type="SAM" id="Phobius"/>
    </source>
</evidence>
<dbReference type="InterPro" id="IPR001623">
    <property type="entry name" value="DnaJ_domain"/>
</dbReference>
<keyword evidence="5" id="KW-0449">Lipoprotein</keyword>
<dbReference type="SMART" id="SM00271">
    <property type="entry name" value="DnaJ"/>
    <property type="match status" value="1"/>
</dbReference>
<evidence type="ECO:0000256" key="2">
    <source>
        <dbReference type="ARBA" id="ARBA00023136"/>
    </source>
</evidence>
<feature type="non-terminal residue" evidence="9">
    <location>
        <position position="1"/>
    </location>
</feature>
<dbReference type="SUPFAM" id="SSF46565">
    <property type="entry name" value="Chaperone J-domain"/>
    <property type="match status" value="1"/>
</dbReference>
<feature type="compositionally biased region" description="Polar residues" evidence="6">
    <location>
        <begin position="187"/>
        <end position="211"/>
    </location>
</feature>
<evidence type="ECO:0000313" key="10">
    <source>
        <dbReference type="Proteomes" id="UP001187531"/>
    </source>
</evidence>
<dbReference type="InterPro" id="IPR018253">
    <property type="entry name" value="DnaJ_domain_CS"/>
</dbReference>
<dbReference type="GO" id="GO:0005737">
    <property type="term" value="C:cytoplasm"/>
    <property type="evidence" value="ECO:0007669"/>
    <property type="project" value="UniProtKB-ARBA"/>
</dbReference>
<feature type="compositionally biased region" description="Polar residues" evidence="6">
    <location>
        <begin position="243"/>
        <end position="258"/>
    </location>
</feature>
<keyword evidence="3" id="KW-0564">Palmitate</keyword>
<proteinExistence type="predicted"/>
<dbReference type="PRINTS" id="PR00625">
    <property type="entry name" value="JDOMAIN"/>
</dbReference>
<protein>
    <recommendedName>
        <fullName evidence="8">J domain-containing protein</fullName>
    </recommendedName>
</protein>
<dbReference type="Gene3D" id="1.10.287.110">
    <property type="entry name" value="DnaJ domain"/>
    <property type="match status" value="1"/>
</dbReference>
<accession>A0AA88LBD7</accession>
<evidence type="ECO:0000313" key="9">
    <source>
        <dbReference type="EMBL" id="KAK2724182.1"/>
    </source>
</evidence>
<dbReference type="PROSITE" id="PS50076">
    <property type="entry name" value="DNAJ_2"/>
    <property type="match status" value="1"/>
</dbReference>
<gene>
    <name evidence="9" type="ORF">QYM36_000891</name>
</gene>
<keyword evidence="7" id="KW-0812">Transmembrane</keyword>